<name>A0A8S1HJJ0_9PELO</name>
<evidence type="ECO:0000313" key="5">
    <source>
        <dbReference type="Proteomes" id="UP000835052"/>
    </source>
</evidence>
<evidence type="ECO:0000256" key="1">
    <source>
        <dbReference type="SAM" id="MobiDB-lite"/>
    </source>
</evidence>
<evidence type="ECO:0000313" key="4">
    <source>
        <dbReference type="EMBL" id="CAD6195445.1"/>
    </source>
</evidence>
<dbReference type="AlphaFoldDB" id="A0A8S1HJJ0"/>
<feature type="region of interest" description="Disordered" evidence="1">
    <location>
        <begin position="305"/>
        <end position="360"/>
    </location>
</feature>
<gene>
    <name evidence="4" type="ORF">CAUJ_LOCUS11364</name>
</gene>
<organism evidence="4 5">
    <name type="scientific">Caenorhabditis auriculariae</name>
    <dbReference type="NCBI Taxonomy" id="2777116"/>
    <lineage>
        <taxon>Eukaryota</taxon>
        <taxon>Metazoa</taxon>
        <taxon>Ecdysozoa</taxon>
        <taxon>Nematoda</taxon>
        <taxon>Chromadorea</taxon>
        <taxon>Rhabditida</taxon>
        <taxon>Rhabditina</taxon>
        <taxon>Rhabditomorpha</taxon>
        <taxon>Rhabditoidea</taxon>
        <taxon>Rhabditidae</taxon>
        <taxon>Peloderinae</taxon>
        <taxon>Caenorhabditis</taxon>
    </lineage>
</organism>
<sequence length="383" mass="42500">MTQKSAAAIFSLLAVLVGEVAGLVCPIPTVAGGLHRNKTCPDFKADPTFVHCCTSKLPPTNTQLREKHGVYCCSLADFEKEQQEAAAAEFRGFVKDYFALIVFGTVLVASLCVIFMAIICKRIPGCPMYRNIQLMSHPTEPTSGMYRPVDTIPPKMYEAPPPYECFVPPPVLENNDWNCILENEVNGSRRTPPQEMADAKEDIFKFPEVPDELKSVIQKPAQAPSPGKGERNAVPGDLKPDIFAFPEPPDELKSAKQPQVHVPVTPPNPRTPQKEKPPPKQTIEIVIINNKQPSSENVAVALKVTEPPKNEEAPSQAPVRGDKKKKKNISRSVSEEEDNKKVHACASVERARPKNKRKDLVKRIKSFINEKKRSKEDVTQPDK</sequence>
<evidence type="ECO:0000256" key="2">
    <source>
        <dbReference type="SAM" id="Phobius"/>
    </source>
</evidence>
<accession>A0A8S1HJJ0</accession>
<comment type="caution">
    <text evidence="4">The sequence shown here is derived from an EMBL/GenBank/DDBJ whole genome shotgun (WGS) entry which is preliminary data.</text>
</comment>
<keyword evidence="2" id="KW-0472">Membrane</keyword>
<proteinExistence type="predicted"/>
<feature type="transmembrane region" description="Helical" evidence="2">
    <location>
        <begin position="97"/>
        <end position="120"/>
    </location>
</feature>
<keyword evidence="3" id="KW-0732">Signal</keyword>
<keyword evidence="2" id="KW-1133">Transmembrane helix</keyword>
<reference evidence="4" key="1">
    <citation type="submission" date="2020-10" db="EMBL/GenBank/DDBJ databases">
        <authorList>
            <person name="Kikuchi T."/>
        </authorList>
    </citation>
    <scope>NUCLEOTIDE SEQUENCE</scope>
    <source>
        <strain evidence="4">NKZ352</strain>
    </source>
</reference>
<dbReference type="EMBL" id="CAJGYM010000055">
    <property type="protein sequence ID" value="CAD6195445.1"/>
    <property type="molecule type" value="Genomic_DNA"/>
</dbReference>
<feature type="chain" id="PRO_5035893669" evidence="3">
    <location>
        <begin position="23"/>
        <end position="383"/>
    </location>
</feature>
<feature type="signal peptide" evidence="3">
    <location>
        <begin position="1"/>
        <end position="22"/>
    </location>
</feature>
<keyword evidence="5" id="KW-1185">Reference proteome</keyword>
<evidence type="ECO:0000256" key="3">
    <source>
        <dbReference type="SAM" id="SignalP"/>
    </source>
</evidence>
<feature type="region of interest" description="Disordered" evidence="1">
    <location>
        <begin position="217"/>
        <end position="282"/>
    </location>
</feature>
<protein>
    <submittedName>
        <fullName evidence="4">Uncharacterized protein</fullName>
    </submittedName>
</protein>
<dbReference type="OrthoDB" id="5873684at2759"/>
<keyword evidence="2" id="KW-0812">Transmembrane</keyword>
<dbReference type="Proteomes" id="UP000835052">
    <property type="component" value="Unassembled WGS sequence"/>
</dbReference>